<dbReference type="RefSeq" id="WP_204792617.1">
    <property type="nucleotide sequence ID" value="NZ_JACSNQ010000002.1"/>
</dbReference>
<feature type="chain" id="PRO_5046822209" evidence="2">
    <location>
        <begin position="19"/>
        <end position="99"/>
    </location>
</feature>
<organism evidence="3 4">
    <name type="scientific">Olsenella profusa</name>
    <dbReference type="NCBI Taxonomy" id="138595"/>
    <lineage>
        <taxon>Bacteria</taxon>
        <taxon>Bacillati</taxon>
        <taxon>Actinomycetota</taxon>
        <taxon>Coriobacteriia</taxon>
        <taxon>Coriobacteriales</taxon>
        <taxon>Atopobiaceae</taxon>
        <taxon>Olsenella</taxon>
    </lineage>
</organism>
<comment type="caution">
    <text evidence="3">The sequence shown here is derived from an EMBL/GenBank/DDBJ whole genome shotgun (WGS) entry which is preliminary data.</text>
</comment>
<keyword evidence="2" id="KW-0732">Signal</keyword>
<keyword evidence="4" id="KW-1185">Reference proteome</keyword>
<evidence type="ECO:0000256" key="2">
    <source>
        <dbReference type="SAM" id="SignalP"/>
    </source>
</evidence>
<sequence>MICLAGMLVAAAALGVLAARSGRAARDVLARDRDAAVLWFVPHAILAPAATVSAAQLGVALGWLGSWAMAVLPVIVAIVEIALLCVLGDFPARLRKGEW</sequence>
<keyword evidence="1" id="KW-0472">Membrane</keyword>
<dbReference type="Proteomes" id="UP000712527">
    <property type="component" value="Unassembled WGS sequence"/>
</dbReference>
<reference evidence="3 4" key="1">
    <citation type="journal article" date="2021" name="Sci. Rep.">
        <title>The distribution of antibiotic resistance genes in chicken gut microbiota commensals.</title>
        <authorList>
            <person name="Juricova H."/>
            <person name="Matiasovicova J."/>
            <person name="Kubasova T."/>
            <person name="Cejkova D."/>
            <person name="Rychlik I."/>
        </authorList>
    </citation>
    <scope>NUCLEOTIDE SEQUENCE [LARGE SCALE GENOMIC DNA]</scope>
    <source>
        <strain evidence="3 4">An794</strain>
    </source>
</reference>
<keyword evidence="1" id="KW-0812">Transmembrane</keyword>
<feature type="transmembrane region" description="Helical" evidence="1">
    <location>
        <begin position="67"/>
        <end position="87"/>
    </location>
</feature>
<dbReference type="EMBL" id="JACSNQ010000002">
    <property type="protein sequence ID" value="MBM6774254.1"/>
    <property type="molecule type" value="Genomic_DNA"/>
</dbReference>
<accession>A0ABS2EZV9</accession>
<feature type="signal peptide" evidence="2">
    <location>
        <begin position="1"/>
        <end position="18"/>
    </location>
</feature>
<name>A0ABS2EZV9_9ACTN</name>
<evidence type="ECO:0000313" key="3">
    <source>
        <dbReference type="EMBL" id="MBM6774254.1"/>
    </source>
</evidence>
<proteinExistence type="predicted"/>
<gene>
    <name evidence="3" type="ORF">H9X80_01630</name>
</gene>
<keyword evidence="1" id="KW-1133">Transmembrane helix</keyword>
<protein>
    <submittedName>
        <fullName evidence="3">Uncharacterized protein</fullName>
    </submittedName>
</protein>
<evidence type="ECO:0000256" key="1">
    <source>
        <dbReference type="SAM" id="Phobius"/>
    </source>
</evidence>
<evidence type="ECO:0000313" key="4">
    <source>
        <dbReference type="Proteomes" id="UP000712527"/>
    </source>
</evidence>